<dbReference type="Pfam" id="PF13442">
    <property type="entry name" value="Cytochrome_CBB3"/>
    <property type="match status" value="1"/>
</dbReference>
<evidence type="ECO:0000256" key="3">
    <source>
        <dbReference type="ARBA" id="ARBA00023004"/>
    </source>
</evidence>
<protein>
    <submittedName>
        <fullName evidence="7">Cytochrome c</fullName>
    </submittedName>
</protein>
<dbReference type="Gene3D" id="1.10.760.10">
    <property type="entry name" value="Cytochrome c-like domain"/>
    <property type="match status" value="1"/>
</dbReference>
<dbReference type="GO" id="GO:0046872">
    <property type="term" value="F:metal ion binding"/>
    <property type="evidence" value="ECO:0007669"/>
    <property type="project" value="UniProtKB-KW"/>
</dbReference>
<dbReference type="InterPro" id="IPR009056">
    <property type="entry name" value="Cyt_c-like_dom"/>
</dbReference>
<dbReference type="PANTHER" id="PTHR40394:SF2">
    <property type="entry name" value="QUINOL:CYTOCHROME C OXIDOREDUCTASE MEMBRANE PROTEIN"/>
    <property type="match status" value="1"/>
</dbReference>
<evidence type="ECO:0000313" key="7">
    <source>
        <dbReference type="EMBL" id="MBL0683694.1"/>
    </source>
</evidence>
<comment type="caution">
    <text evidence="7">The sequence shown here is derived from an EMBL/GenBank/DDBJ whole genome shotgun (WGS) entry which is preliminary data.</text>
</comment>
<feature type="region of interest" description="Disordered" evidence="5">
    <location>
        <begin position="200"/>
        <end position="220"/>
    </location>
</feature>
<feature type="compositionally biased region" description="Basic and acidic residues" evidence="5">
    <location>
        <begin position="204"/>
        <end position="220"/>
    </location>
</feature>
<dbReference type="GO" id="GO:0009055">
    <property type="term" value="F:electron transfer activity"/>
    <property type="evidence" value="ECO:0007669"/>
    <property type="project" value="InterPro"/>
</dbReference>
<accession>A0A937D5V0</accession>
<evidence type="ECO:0000256" key="1">
    <source>
        <dbReference type="ARBA" id="ARBA00022617"/>
    </source>
</evidence>
<feature type="domain" description="Cytochrome c" evidence="6">
    <location>
        <begin position="95"/>
        <end position="180"/>
    </location>
</feature>
<dbReference type="GO" id="GO:0020037">
    <property type="term" value="F:heme binding"/>
    <property type="evidence" value="ECO:0007669"/>
    <property type="project" value="InterPro"/>
</dbReference>
<organism evidence="7 8">
    <name type="scientific">Aquimarina mytili</name>
    <dbReference type="NCBI Taxonomy" id="874423"/>
    <lineage>
        <taxon>Bacteria</taxon>
        <taxon>Pseudomonadati</taxon>
        <taxon>Bacteroidota</taxon>
        <taxon>Flavobacteriia</taxon>
        <taxon>Flavobacteriales</taxon>
        <taxon>Flavobacteriaceae</taxon>
        <taxon>Aquimarina</taxon>
    </lineage>
</organism>
<keyword evidence="1 4" id="KW-0349">Heme</keyword>
<evidence type="ECO:0000259" key="6">
    <source>
        <dbReference type="PROSITE" id="PS51007"/>
    </source>
</evidence>
<reference evidence="7" key="1">
    <citation type="submission" date="2021-01" db="EMBL/GenBank/DDBJ databases">
        <authorList>
            <person name="Zhong Y.L."/>
        </authorList>
    </citation>
    <scope>NUCLEOTIDE SEQUENCE</scope>
    <source>
        <strain evidence="7">KCTC 23302</strain>
    </source>
</reference>
<dbReference type="EMBL" id="JAERQJ010000003">
    <property type="protein sequence ID" value="MBL0683694.1"/>
    <property type="molecule type" value="Genomic_DNA"/>
</dbReference>
<evidence type="ECO:0000256" key="5">
    <source>
        <dbReference type="SAM" id="MobiDB-lite"/>
    </source>
</evidence>
<proteinExistence type="predicted"/>
<keyword evidence="2 4" id="KW-0479">Metal-binding</keyword>
<dbReference type="PROSITE" id="PS51007">
    <property type="entry name" value="CYTC"/>
    <property type="match status" value="1"/>
</dbReference>
<dbReference type="PROSITE" id="PS51257">
    <property type="entry name" value="PROKAR_LIPOPROTEIN"/>
    <property type="match status" value="1"/>
</dbReference>
<dbReference type="Proteomes" id="UP000651057">
    <property type="component" value="Unassembled WGS sequence"/>
</dbReference>
<gene>
    <name evidence="7" type="ORF">JJQ60_09215</name>
</gene>
<dbReference type="AlphaFoldDB" id="A0A937D5V0"/>
<dbReference type="InterPro" id="IPR036909">
    <property type="entry name" value="Cyt_c-like_dom_sf"/>
</dbReference>
<evidence type="ECO:0000256" key="4">
    <source>
        <dbReference type="PROSITE-ProRule" id="PRU00433"/>
    </source>
</evidence>
<keyword evidence="8" id="KW-1185">Reference proteome</keyword>
<evidence type="ECO:0000313" key="8">
    <source>
        <dbReference type="Proteomes" id="UP000651057"/>
    </source>
</evidence>
<dbReference type="RefSeq" id="WP_201918931.1">
    <property type="nucleotide sequence ID" value="NZ_BAABAX010000005.1"/>
</dbReference>
<dbReference type="SUPFAM" id="SSF46626">
    <property type="entry name" value="Cytochrome c"/>
    <property type="match status" value="1"/>
</dbReference>
<evidence type="ECO:0000256" key="2">
    <source>
        <dbReference type="ARBA" id="ARBA00022723"/>
    </source>
</evidence>
<name>A0A937D5V0_9FLAO</name>
<dbReference type="PANTHER" id="PTHR40394">
    <property type="entry name" value="LIPOPROTEIN-RELATED"/>
    <property type="match status" value="1"/>
</dbReference>
<sequence>MKNTIKILAAAIVIVSVISCQNDKKPNYQYMPNMYESVGYETYGEYSVFPGEQEAMRPVEGSIPRGWMPYDFENSNEGYQLAKDTLKNPIKYTKENEEAGKALYDIYCAICHGAKGDGKGTLVKREKILGVPSYDDVGRAITEGSIYHVMYYGINSMGSYASQTSEHERWQIVQYVEKLKADLEGKTPRIDTDVASVETPNIVAKEEEHQETTEEHKEAH</sequence>
<keyword evidence="3 4" id="KW-0408">Iron</keyword>